<protein>
    <submittedName>
        <fullName evidence="1">Uncharacterized protein</fullName>
    </submittedName>
</protein>
<dbReference type="Proteomes" id="UP000270190">
    <property type="component" value="Unassembled WGS sequence"/>
</dbReference>
<accession>A0A2X0S894</accession>
<name>A0A2X0S894_BROTH</name>
<gene>
    <name evidence="1" type="ORF">BTBSAS_30180</name>
</gene>
<dbReference type="AlphaFoldDB" id="A0A2X0S894"/>
<evidence type="ECO:0000313" key="2">
    <source>
        <dbReference type="Proteomes" id="UP000270190"/>
    </source>
</evidence>
<sequence length="201" mass="23732">MNKYTYVISSNNKILGVFDNWTLLNKTLEELEKSGLIVELFEFENNVFNTEVLNDNESDRYYIAYKDEHNKINVDTSKMYSDFDAEEECIELAFNNAMFNMEKTDRHRIAPNLAREKAFENYFVVNFVDSIRTDIVNENKLYHIAVKTEDNTLDVSAEFYETLEEARDNIDKQLDVEQYILFGESVSTFEKIEKWENGNNE</sequence>
<reference evidence="2" key="1">
    <citation type="submission" date="2018-04" db="EMBL/GenBank/DDBJ databases">
        <authorList>
            <person name="Illikoud N."/>
        </authorList>
    </citation>
    <scope>NUCLEOTIDE SEQUENCE [LARGE SCALE GENOMIC DNA]</scope>
</reference>
<dbReference type="EMBL" id="OUNC01000023">
    <property type="protein sequence ID" value="SPP28862.1"/>
    <property type="molecule type" value="Genomic_DNA"/>
</dbReference>
<organism evidence="1 2">
    <name type="scientific">Brochothrix thermosphacta</name>
    <name type="common">Microbacterium thermosphactum</name>
    <dbReference type="NCBI Taxonomy" id="2756"/>
    <lineage>
        <taxon>Bacteria</taxon>
        <taxon>Bacillati</taxon>
        <taxon>Bacillota</taxon>
        <taxon>Bacilli</taxon>
        <taxon>Bacillales</taxon>
        <taxon>Listeriaceae</taxon>
        <taxon>Brochothrix</taxon>
    </lineage>
</organism>
<proteinExistence type="predicted"/>
<evidence type="ECO:0000313" key="1">
    <source>
        <dbReference type="EMBL" id="SPP28862.1"/>
    </source>
</evidence>
<dbReference type="RefSeq" id="WP_120487923.1">
    <property type="nucleotide sequence ID" value="NZ_OUNC01000023.1"/>
</dbReference>